<evidence type="ECO:0000259" key="2">
    <source>
        <dbReference type="Pfam" id="PF08028"/>
    </source>
</evidence>
<comment type="caution">
    <text evidence="3">The sequence shown here is derived from an EMBL/GenBank/DDBJ whole genome shotgun (WGS) entry which is preliminary data.</text>
</comment>
<dbReference type="InterPro" id="IPR036250">
    <property type="entry name" value="AcylCo_DH-like_C"/>
</dbReference>
<keyword evidence="4" id="KW-1185">Reference proteome</keyword>
<reference evidence="3 4" key="1">
    <citation type="submission" date="2016-09" db="EMBL/GenBank/DDBJ databases">
        <title>Alteromonas lipolytica, a new species isolated from sea water.</title>
        <authorList>
            <person name="Wu Y.-H."/>
            <person name="Cheng H."/>
            <person name="Xu X.-W."/>
        </authorList>
    </citation>
    <scope>NUCLEOTIDE SEQUENCE [LARGE SCALE GENOMIC DNA]</scope>
    <source>
        <strain evidence="3 4">JW12</strain>
    </source>
</reference>
<dbReference type="Gene3D" id="1.10.540.10">
    <property type="entry name" value="Acyl-CoA dehydrogenase/oxidase, N-terminal domain"/>
    <property type="match status" value="1"/>
</dbReference>
<dbReference type="InterPro" id="IPR037069">
    <property type="entry name" value="AcylCoA_DH/ox_N_sf"/>
</dbReference>
<dbReference type="OrthoDB" id="7316074at2"/>
<sequence length="381" mass="41541">MPKTVDKSQWGGAEKFDAMLATIRERRAEFEAQRFIPKDVVAMFKDIGIYRSFVPKAFGGDEKSPSEFLRAIEAIATADGSAGWVASFGMNPAYLAALPEETLYKVWGDSPDIVFAGGVFPPQKAKKVDGGYLVSGRWQWASGCMGAELIGVGIIADEVNALPRMAVFPVDKVTIEQTWEVHGMVGTGSFDVVLEDEFVPEDWTFVRGGKPSMDSAFFSYPSLSFAAQVLSVTGLGVARDAIDSVVALAEGRKSVTGAPNLGERHYAQIELAKAEAKLRAARAFFYESTDEVWDAIMQGDKPSKHQVSMVRLATTNVARETAEATRMAYQLSGMDGSYAQHPLSYCMRNASMLTQHAFMGEVTYQNAGAIMFGHEPFPGYL</sequence>
<gene>
    <name evidence="3" type="ORF">BFC17_01660</name>
</gene>
<dbReference type="InterPro" id="IPR013107">
    <property type="entry name" value="Acyl-CoA_DH_C"/>
</dbReference>
<dbReference type="GO" id="GO:0050660">
    <property type="term" value="F:flavin adenine dinucleotide binding"/>
    <property type="evidence" value="ECO:0007669"/>
    <property type="project" value="InterPro"/>
</dbReference>
<dbReference type="Gene3D" id="1.20.140.10">
    <property type="entry name" value="Butyryl-CoA Dehydrogenase, subunit A, domain 3"/>
    <property type="match status" value="1"/>
</dbReference>
<dbReference type="InterPro" id="IPR046373">
    <property type="entry name" value="Acyl-CoA_Oxase/DH_mid-dom_sf"/>
</dbReference>
<dbReference type="EMBL" id="MJIC01000015">
    <property type="protein sequence ID" value="OFI33006.1"/>
    <property type="molecule type" value="Genomic_DNA"/>
</dbReference>
<dbReference type="STRING" id="1856405.BFC17_01660"/>
<dbReference type="AlphaFoldDB" id="A0A1E8FB47"/>
<dbReference type="PANTHER" id="PTHR43884:SF12">
    <property type="entry name" value="ISOVALERYL-COA DEHYDROGENASE, MITOCHONDRIAL-RELATED"/>
    <property type="match status" value="1"/>
</dbReference>
<feature type="domain" description="Acyl-CoA dehydrogenase C-terminal" evidence="2">
    <location>
        <begin position="230"/>
        <end position="359"/>
    </location>
</feature>
<evidence type="ECO:0000256" key="1">
    <source>
        <dbReference type="ARBA" id="ARBA00023002"/>
    </source>
</evidence>
<dbReference type="InterPro" id="IPR009100">
    <property type="entry name" value="AcylCoA_DH/oxidase_NM_dom_sf"/>
</dbReference>
<dbReference type="PANTHER" id="PTHR43884">
    <property type="entry name" value="ACYL-COA DEHYDROGENASE"/>
    <property type="match status" value="1"/>
</dbReference>
<evidence type="ECO:0000313" key="3">
    <source>
        <dbReference type="EMBL" id="OFI33006.1"/>
    </source>
</evidence>
<dbReference type="RefSeq" id="WP_070177383.1">
    <property type="nucleotide sequence ID" value="NZ_BMJR01000002.1"/>
</dbReference>
<dbReference type="Gene3D" id="2.40.110.10">
    <property type="entry name" value="Butyryl-CoA Dehydrogenase, subunit A, domain 2"/>
    <property type="match status" value="1"/>
</dbReference>
<organism evidence="3 4">
    <name type="scientific">Alteromonas lipolytica</name>
    <dbReference type="NCBI Taxonomy" id="1856405"/>
    <lineage>
        <taxon>Bacteria</taxon>
        <taxon>Pseudomonadati</taxon>
        <taxon>Pseudomonadota</taxon>
        <taxon>Gammaproteobacteria</taxon>
        <taxon>Alteromonadales</taxon>
        <taxon>Alteromonadaceae</taxon>
        <taxon>Alteromonas/Salinimonas group</taxon>
        <taxon>Alteromonas</taxon>
    </lineage>
</organism>
<proteinExistence type="predicted"/>
<dbReference type="GO" id="GO:0003995">
    <property type="term" value="F:acyl-CoA dehydrogenase activity"/>
    <property type="evidence" value="ECO:0007669"/>
    <property type="project" value="TreeGrafter"/>
</dbReference>
<accession>A0A1E8FB47</accession>
<dbReference type="PIRSF" id="PIRSF016578">
    <property type="entry name" value="HsaA"/>
    <property type="match status" value="1"/>
</dbReference>
<protein>
    <submittedName>
        <fullName evidence="3">Acyl-CoA dehydrogenase</fullName>
    </submittedName>
</protein>
<dbReference type="Pfam" id="PF08028">
    <property type="entry name" value="Acyl-CoA_dh_2"/>
    <property type="match status" value="1"/>
</dbReference>
<keyword evidence="1" id="KW-0560">Oxidoreductase</keyword>
<dbReference type="Proteomes" id="UP000176037">
    <property type="component" value="Unassembled WGS sequence"/>
</dbReference>
<name>A0A1E8FB47_9ALTE</name>
<dbReference type="SUPFAM" id="SSF56645">
    <property type="entry name" value="Acyl-CoA dehydrogenase NM domain-like"/>
    <property type="match status" value="1"/>
</dbReference>
<evidence type="ECO:0000313" key="4">
    <source>
        <dbReference type="Proteomes" id="UP000176037"/>
    </source>
</evidence>
<dbReference type="SUPFAM" id="SSF47203">
    <property type="entry name" value="Acyl-CoA dehydrogenase C-terminal domain-like"/>
    <property type="match status" value="1"/>
</dbReference>